<comment type="caution">
    <text evidence="1">The sequence shown here is derived from an EMBL/GenBank/DDBJ whole genome shotgun (WGS) entry which is preliminary data.</text>
</comment>
<gene>
    <name evidence="1" type="ORF">WF787_10745</name>
</gene>
<sequence>MEEKKTFCLQEKLADSQGKSSPFGGAGIAQRWLRGLLGGTPNEHQGPF</sequence>
<dbReference type="RefSeq" id="WP_291012745.1">
    <property type="nucleotide sequence ID" value="NZ_JBBFKB010000025.1"/>
</dbReference>
<dbReference type="Proteomes" id="UP001379600">
    <property type="component" value="Unassembled WGS sequence"/>
</dbReference>
<reference evidence="1 2" key="1">
    <citation type="submission" date="2024-03" db="EMBL/GenBank/DDBJ databases">
        <authorList>
            <person name="Plomp N."/>
            <person name="Harmsen H.J."/>
        </authorList>
    </citation>
    <scope>NUCLEOTIDE SEQUENCE [LARGE SCALE GENOMIC DNA]</scope>
    <source>
        <strain evidence="1 2">HTF-76H</strain>
    </source>
</reference>
<evidence type="ECO:0000313" key="1">
    <source>
        <dbReference type="EMBL" id="MEJ3691681.1"/>
    </source>
</evidence>
<dbReference type="AlphaFoldDB" id="A0AB35Y1D7"/>
<name>A0AB35Y1D7_9FIRM</name>
<dbReference type="EMBL" id="JBBFKC010000010">
    <property type="protein sequence ID" value="MEJ3691681.1"/>
    <property type="molecule type" value="Genomic_DNA"/>
</dbReference>
<accession>A0AB35Y1D7</accession>
<proteinExistence type="predicted"/>
<keyword evidence="2" id="KW-1185">Reference proteome</keyword>
<protein>
    <submittedName>
        <fullName evidence="1">Uncharacterized protein</fullName>
    </submittedName>
</protein>
<organism evidence="1 2">
    <name type="scientific">Faecalibacterium taiwanense</name>
    <dbReference type="NCBI Taxonomy" id="3030638"/>
    <lineage>
        <taxon>Bacteria</taxon>
        <taxon>Bacillati</taxon>
        <taxon>Bacillota</taxon>
        <taxon>Clostridia</taxon>
        <taxon>Eubacteriales</taxon>
        <taxon>Oscillospiraceae</taxon>
        <taxon>Faecalibacterium</taxon>
    </lineage>
</organism>
<evidence type="ECO:0000313" key="2">
    <source>
        <dbReference type="Proteomes" id="UP001379600"/>
    </source>
</evidence>